<evidence type="ECO:0000313" key="3">
    <source>
        <dbReference type="EMBL" id="MEY9317308.1"/>
    </source>
</evidence>
<evidence type="ECO:0000256" key="1">
    <source>
        <dbReference type="SAM" id="Phobius"/>
    </source>
</evidence>
<reference evidence="2" key="1">
    <citation type="submission" date="2021-02" db="EMBL/GenBank/DDBJ databases">
        <title>Genomic Encyclopedia of Type Strains, Phase IV (KMG-V): Genome sequencing to study the core and pangenomes of soil and plant-associated prokaryotes.</title>
        <authorList>
            <person name="Whitman W."/>
        </authorList>
    </citation>
    <scope>NUCLEOTIDE SEQUENCE</scope>
    <source>
        <strain evidence="2">USDA 406</strain>
    </source>
</reference>
<sequence length="51" mass="5410">MLFVGPHDLEDGASNTVTRKTLQARSEQALVVIILSTGALIGYLGLALSRL</sequence>
<name>A0A4Y3ZA81_BRAEL</name>
<evidence type="ECO:0000313" key="2">
    <source>
        <dbReference type="EMBL" id="MBP1297334.1"/>
    </source>
</evidence>
<dbReference type="RefSeq" id="WP_016843803.1">
    <property type="nucleotide sequence ID" value="NZ_BJNL01000010.1"/>
</dbReference>
<dbReference type="EMBL" id="JAFICZ010000001">
    <property type="protein sequence ID" value="MBP1297334.1"/>
    <property type="molecule type" value="Genomic_DNA"/>
</dbReference>
<keyword evidence="5" id="KW-1185">Reference proteome</keyword>
<evidence type="ECO:0000313" key="5">
    <source>
        <dbReference type="Proteomes" id="UP001565471"/>
    </source>
</evidence>
<keyword evidence="1" id="KW-0472">Membrane</keyword>
<organism evidence="2 4">
    <name type="scientific">Bradyrhizobium elkanii</name>
    <dbReference type="NCBI Taxonomy" id="29448"/>
    <lineage>
        <taxon>Bacteria</taxon>
        <taxon>Pseudomonadati</taxon>
        <taxon>Pseudomonadota</taxon>
        <taxon>Alphaproteobacteria</taxon>
        <taxon>Hyphomicrobiales</taxon>
        <taxon>Nitrobacteraceae</taxon>
        <taxon>Bradyrhizobium</taxon>
    </lineage>
</organism>
<keyword evidence="1" id="KW-0812">Transmembrane</keyword>
<dbReference type="Proteomes" id="UP001565471">
    <property type="component" value="Unassembled WGS sequence"/>
</dbReference>
<keyword evidence="1" id="KW-1133">Transmembrane helix</keyword>
<gene>
    <name evidence="3" type="ORF">ABIF29_004107</name>
    <name evidence="2" type="ORF">JOH49_007087</name>
</gene>
<protein>
    <submittedName>
        <fullName evidence="2">Uncharacterized protein</fullName>
    </submittedName>
</protein>
<evidence type="ECO:0000313" key="4">
    <source>
        <dbReference type="Proteomes" id="UP000673383"/>
    </source>
</evidence>
<dbReference type="GeneID" id="92954521"/>
<comment type="caution">
    <text evidence="2">The sequence shown here is derived from an EMBL/GenBank/DDBJ whole genome shotgun (WGS) entry which is preliminary data.</text>
</comment>
<dbReference type="AlphaFoldDB" id="A0A4Y3ZA81"/>
<accession>A0A4Y3ZA81</accession>
<dbReference type="EMBL" id="JBGBZA010000002">
    <property type="protein sequence ID" value="MEY9317308.1"/>
    <property type="molecule type" value="Genomic_DNA"/>
</dbReference>
<feature type="transmembrane region" description="Helical" evidence="1">
    <location>
        <begin position="29"/>
        <end position="48"/>
    </location>
</feature>
<reference evidence="3 5" key="2">
    <citation type="submission" date="2024-07" db="EMBL/GenBank/DDBJ databases">
        <title>Genomic Encyclopedia of Type Strains, Phase V (KMG-V): Genome sequencing to study the core and pangenomes of soil and plant-associated prokaryotes.</title>
        <authorList>
            <person name="Whitman W."/>
        </authorList>
    </citation>
    <scope>NUCLEOTIDE SEQUENCE [LARGE SCALE GENOMIC DNA]</scope>
    <source>
        <strain evidence="3 5">USDA 415</strain>
    </source>
</reference>
<proteinExistence type="predicted"/>
<dbReference type="Proteomes" id="UP000673383">
    <property type="component" value="Unassembled WGS sequence"/>
</dbReference>